<organism evidence="2 3">
    <name type="scientific">Campylobacter concisus</name>
    <dbReference type="NCBI Taxonomy" id="199"/>
    <lineage>
        <taxon>Bacteria</taxon>
        <taxon>Pseudomonadati</taxon>
        <taxon>Campylobacterota</taxon>
        <taxon>Epsilonproteobacteria</taxon>
        <taxon>Campylobacterales</taxon>
        <taxon>Campylobacteraceae</taxon>
        <taxon>Campylobacter</taxon>
    </lineage>
</organism>
<comment type="caution">
    <text evidence="2">The sequence shown here is derived from an EMBL/GenBank/DDBJ whole genome shotgun (WGS) entry which is preliminary data.</text>
</comment>
<dbReference type="EMBL" id="NDYN01000001">
    <property type="protein sequence ID" value="OUT08973.1"/>
    <property type="molecule type" value="Genomic_DNA"/>
</dbReference>
<sequence>MISCKHCESLIPTYYNTCPVCGQVLDKSNKVRFKTFKHSPTKKSNPLENIDTKEYTFKELDEIVTTSK</sequence>
<dbReference type="Proteomes" id="UP000196317">
    <property type="component" value="Unassembled WGS sequence"/>
</dbReference>
<evidence type="ECO:0000313" key="3">
    <source>
        <dbReference type="Proteomes" id="UP000196317"/>
    </source>
</evidence>
<protein>
    <submittedName>
        <fullName evidence="2">Uncharacterized protein</fullName>
    </submittedName>
</protein>
<dbReference type="EMBL" id="NDYN01000010">
    <property type="protein sequence ID" value="OUT06863.1"/>
    <property type="molecule type" value="Genomic_DNA"/>
</dbReference>
<name>A0A1Y5MP28_9BACT</name>
<evidence type="ECO:0000313" key="1">
    <source>
        <dbReference type="EMBL" id="OUT06863.1"/>
    </source>
</evidence>
<evidence type="ECO:0000313" key="2">
    <source>
        <dbReference type="EMBL" id="OUT08973.1"/>
    </source>
</evidence>
<proteinExistence type="predicted"/>
<accession>A0A1Y5MP28</accession>
<gene>
    <name evidence="2" type="ORF">B9N65_01130</name>
    <name evidence="1" type="ORF">B9N65_09795</name>
</gene>
<dbReference type="AlphaFoldDB" id="A0A1Y5MP28"/>
<reference evidence="2 3" key="1">
    <citation type="submission" date="2017-04" db="EMBL/GenBank/DDBJ databases">
        <title>Complete genome of Campylobacter concisus ATCC 33237T and draft genomes for an additional eight well characterized C. concisus strains.</title>
        <authorList>
            <person name="Cornelius A.J."/>
            <person name="Miller W.G."/>
            <person name="Lastovica A.J."/>
            <person name="On S.L."/>
            <person name="French N.P."/>
            <person name="Vandenberg O."/>
            <person name="Biggs P.J."/>
        </authorList>
    </citation>
    <scope>NUCLEOTIDE SEQUENCE [LARGE SCALE GENOMIC DNA]</scope>
    <source>
        <strain evidence="2 3">CCUG 19995</strain>
    </source>
</reference>